<reference evidence="2 3" key="1">
    <citation type="submission" date="2020-06" db="EMBL/GenBank/DDBJ databases">
        <title>Taxonomy, biology and ecology of Rhodococcus bacteria occurring in California pistachio and other woody hosts as revealed by genome sequence analyses.</title>
        <authorList>
            <person name="Gai Y."/>
            <person name="Riely B."/>
        </authorList>
    </citation>
    <scope>NUCLEOTIDE SEQUENCE [LARGE SCALE GENOMIC DNA]</scope>
    <source>
        <strain evidence="2 3">BP-281</strain>
    </source>
</reference>
<organism evidence="2 3">
    <name type="scientific">Rhodococcoides corynebacterioides</name>
    <dbReference type="NCBI Taxonomy" id="53972"/>
    <lineage>
        <taxon>Bacteria</taxon>
        <taxon>Bacillati</taxon>
        <taxon>Actinomycetota</taxon>
        <taxon>Actinomycetes</taxon>
        <taxon>Mycobacteriales</taxon>
        <taxon>Nocardiaceae</taxon>
        <taxon>Rhodococcoides</taxon>
    </lineage>
</organism>
<keyword evidence="1" id="KW-0812">Transmembrane</keyword>
<name>A0ABS7P6C1_9NOCA</name>
<feature type="transmembrane region" description="Helical" evidence="1">
    <location>
        <begin position="188"/>
        <end position="208"/>
    </location>
</feature>
<evidence type="ECO:0000313" key="2">
    <source>
        <dbReference type="EMBL" id="MBY6367880.1"/>
    </source>
</evidence>
<dbReference type="Proteomes" id="UP000825228">
    <property type="component" value="Unassembled WGS sequence"/>
</dbReference>
<feature type="transmembrane region" description="Helical" evidence="1">
    <location>
        <begin position="47"/>
        <end position="66"/>
    </location>
</feature>
<sequence>MSSTAAGHSGSADPHADDGRVAGYDAGRTLSVRTELTRQFTRRRTQFSLGFLALLPVILAIAFAVGGSESDSASGSLIELGTRSGVNFTVFALFVSVGFLLIVVVALFFGDAVASEASWSSLRYLLAVPIARGRLLRQKAIVSAILSVAALATLVGVSLVLGSALYGFGALVSPFGDSLPFGTSLGRLAIGVVFIAINLTWVAGLAMALSVSTDAPLGAVGGTVMVSIVAQILDQITALGSLRNALPGHYSTSWTSVLSPTLSWNDLLDGAFSSLAYATLFGIVAWRRFATKDITS</sequence>
<protein>
    <submittedName>
        <fullName evidence="2">ABC transporter permease subunit</fullName>
    </submittedName>
</protein>
<feature type="transmembrane region" description="Helical" evidence="1">
    <location>
        <begin position="140"/>
        <end position="168"/>
    </location>
</feature>
<dbReference type="EMBL" id="JABUBU010000015">
    <property type="protein sequence ID" value="MBY6367880.1"/>
    <property type="molecule type" value="Genomic_DNA"/>
</dbReference>
<evidence type="ECO:0000256" key="1">
    <source>
        <dbReference type="SAM" id="Phobius"/>
    </source>
</evidence>
<comment type="caution">
    <text evidence="2">The sequence shown here is derived from an EMBL/GenBank/DDBJ whole genome shotgun (WGS) entry which is preliminary data.</text>
</comment>
<accession>A0ABS7P6C1</accession>
<feature type="transmembrane region" description="Helical" evidence="1">
    <location>
        <begin position="215"/>
        <end position="233"/>
    </location>
</feature>
<dbReference type="RefSeq" id="WP_222685143.1">
    <property type="nucleotide sequence ID" value="NZ_JABUBT010000019.1"/>
</dbReference>
<dbReference type="PANTHER" id="PTHR37305:SF1">
    <property type="entry name" value="MEMBRANE PROTEIN"/>
    <property type="match status" value="1"/>
</dbReference>
<feature type="transmembrane region" description="Helical" evidence="1">
    <location>
        <begin position="86"/>
        <end position="109"/>
    </location>
</feature>
<evidence type="ECO:0000313" key="3">
    <source>
        <dbReference type="Proteomes" id="UP000825228"/>
    </source>
</evidence>
<dbReference type="PANTHER" id="PTHR37305">
    <property type="entry name" value="INTEGRAL MEMBRANE PROTEIN-RELATED"/>
    <property type="match status" value="1"/>
</dbReference>
<feature type="transmembrane region" description="Helical" evidence="1">
    <location>
        <begin position="267"/>
        <end position="286"/>
    </location>
</feature>
<gene>
    <name evidence="2" type="ORF">HQ603_14075</name>
</gene>
<keyword evidence="1" id="KW-1133">Transmembrane helix</keyword>
<keyword evidence="1" id="KW-0472">Membrane</keyword>
<keyword evidence="3" id="KW-1185">Reference proteome</keyword>
<proteinExistence type="predicted"/>